<evidence type="ECO:0000313" key="2">
    <source>
        <dbReference type="Proteomes" id="UP001145742"/>
    </source>
</evidence>
<proteinExistence type="predicted"/>
<protein>
    <recommendedName>
        <fullName evidence="3">Rna-directed dna polymerase from mobile element jockey-like</fullName>
    </recommendedName>
</protein>
<keyword evidence="2" id="KW-1185">Reference proteome</keyword>
<organism evidence="1 2">
    <name type="scientific">Willisornis vidua</name>
    <name type="common">Xingu scale-backed antbird</name>
    <dbReference type="NCBI Taxonomy" id="1566151"/>
    <lineage>
        <taxon>Eukaryota</taxon>
        <taxon>Metazoa</taxon>
        <taxon>Chordata</taxon>
        <taxon>Craniata</taxon>
        <taxon>Vertebrata</taxon>
        <taxon>Euteleostomi</taxon>
        <taxon>Archelosauria</taxon>
        <taxon>Archosauria</taxon>
        <taxon>Dinosauria</taxon>
        <taxon>Saurischia</taxon>
        <taxon>Theropoda</taxon>
        <taxon>Coelurosauria</taxon>
        <taxon>Aves</taxon>
        <taxon>Neognathae</taxon>
        <taxon>Neoaves</taxon>
        <taxon>Telluraves</taxon>
        <taxon>Australaves</taxon>
        <taxon>Passeriformes</taxon>
        <taxon>Thamnophilidae</taxon>
        <taxon>Willisornis</taxon>
    </lineage>
</organism>
<accession>A0ABQ9DCC7</accession>
<sequence>MTGGPCWMVTGPTGGISKARELEELEDCESDKLPFDPELVWDLLLQLILLDKMSSTQLDKHIIWQDSILGPVLFNTFINYLDTGLEGTLSNFADDTKLEGTVDTFEDREALQKDLDKLGLGNHQLYEV</sequence>
<name>A0ABQ9DCC7_9PASS</name>
<reference evidence="1" key="1">
    <citation type="submission" date="2019-10" db="EMBL/GenBank/DDBJ databases">
        <authorList>
            <person name="Soares A.E.R."/>
            <person name="Aleixo A."/>
            <person name="Schneider P."/>
            <person name="Miyaki C.Y."/>
            <person name="Schneider M.P."/>
            <person name="Mello C."/>
            <person name="Vasconcelos A.T.R."/>
        </authorList>
    </citation>
    <scope>NUCLEOTIDE SEQUENCE</scope>
    <source>
        <tissue evidence="1">Muscle</tissue>
    </source>
</reference>
<dbReference type="Proteomes" id="UP001145742">
    <property type="component" value="Unassembled WGS sequence"/>
</dbReference>
<evidence type="ECO:0008006" key="3">
    <source>
        <dbReference type="Google" id="ProtNLM"/>
    </source>
</evidence>
<dbReference type="EMBL" id="WHWB01033570">
    <property type="protein sequence ID" value="KAJ7418848.1"/>
    <property type="molecule type" value="Genomic_DNA"/>
</dbReference>
<evidence type="ECO:0000313" key="1">
    <source>
        <dbReference type="EMBL" id="KAJ7418848.1"/>
    </source>
</evidence>
<gene>
    <name evidence="1" type="ORF">WISP_57313</name>
</gene>
<comment type="caution">
    <text evidence="1">The sequence shown here is derived from an EMBL/GenBank/DDBJ whole genome shotgun (WGS) entry which is preliminary data.</text>
</comment>